<proteinExistence type="predicted"/>
<dbReference type="InterPro" id="IPR033133">
    <property type="entry name" value="PUM-HD"/>
</dbReference>
<evidence type="ECO:0000256" key="3">
    <source>
        <dbReference type="PROSITE-ProRule" id="PRU00317"/>
    </source>
</evidence>
<dbReference type="InterPro" id="IPR016024">
    <property type="entry name" value="ARM-type_fold"/>
</dbReference>
<reference evidence="5" key="1">
    <citation type="journal article" date="2013" name="Nat. Commun.">
        <title>Whole-genome sequencing of Oryza brachyantha reveals mechanisms underlying Oryza genome evolution.</title>
        <authorList>
            <person name="Chen J."/>
            <person name="Huang Q."/>
            <person name="Gao D."/>
            <person name="Wang J."/>
            <person name="Lang Y."/>
            <person name="Liu T."/>
            <person name="Li B."/>
            <person name="Bai Z."/>
            <person name="Luis Goicoechea J."/>
            <person name="Liang C."/>
            <person name="Chen C."/>
            <person name="Zhang W."/>
            <person name="Sun S."/>
            <person name="Liao Y."/>
            <person name="Zhang X."/>
            <person name="Yang L."/>
            <person name="Song C."/>
            <person name="Wang M."/>
            <person name="Shi J."/>
            <person name="Liu G."/>
            <person name="Liu J."/>
            <person name="Zhou H."/>
            <person name="Zhou W."/>
            <person name="Yu Q."/>
            <person name="An N."/>
            <person name="Chen Y."/>
            <person name="Cai Q."/>
            <person name="Wang B."/>
            <person name="Liu B."/>
            <person name="Min J."/>
            <person name="Huang Y."/>
            <person name="Wu H."/>
            <person name="Li Z."/>
            <person name="Zhang Y."/>
            <person name="Yin Y."/>
            <person name="Song W."/>
            <person name="Jiang J."/>
            <person name="Jackson S.A."/>
            <person name="Wing R.A."/>
            <person name="Wang J."/>
            <person name="Chen M."/>
        </authorList>
    </citation>
    <scope>NUCLEOTIDE SEQUENCE [LARGE SCALE GENOMIC DNA]</scope>
    <source>
        <strain evidence="5">cv. IRGC 101232</strain>
    </source>
</reference>
<dbReference type="eggNOG" id="KOG1488">
    <property type="taxonomic scope" value="Eukaryota"/>
</dbReference>
<dbReference type="PANTHER" id="PTHR12537">
    <property type="entry name" value="RNA BINDING PROTEIN PUMILIO-RELATED"/>
    <property type="match status" value="1"/>
</dbReference>
<dbReference type="Proteomes" id="UP000006038">
    <property type="component" value="Chromosome 5"/>
</dbReference>
<dbReference type="GO" id="GO:0003729">
    <property type="term" value="F:mRNA binding"/>
    <property type="evidence" value="ECO:0007669"/>
    <property type="project" value="TreeGrafter"/>
</dbReference>
<organism evidence="5">
    <name type="scientific">Oryza brachyantha</name>
    <name type="common">malo sina</name>
    <dbReference type="NCBI Taxonomy" id="4533"/>
    <lineage>
        <taxon>Eukaryota</taxon>
        <taxon>Viridiplantae</taxon>
        <taxon>Streptophyta</taxon>
        <taxon>Embryophyta</taxon>
        <taxon>Tracheophyta</taxon>
        <taxon>Spermatophyta</taxon>
        <taxon>Magnoliopsida</taxon>
        <taxon>Liliopsida</taxon>
        <taxon>Poales</taxon>
        <taxon>Poaceae</taxon>
        <taxon>BOP clade</taxon>
        <taxon>Oryzoideae</taxon>
        <taxon>Oryzeae</taxon>
        <taxon>Oryzinae</taxon>
        <taxon>Oryza</taxon>
    </lineage>
</organism>
<dbReference type="PROSITE" id="PS50303">
    <property type="entry name" value="PUM_HD"/>
    <property type="match status" value="1"/>
</dbReference>
<dbReference type="Pfam" id="PF00806">
    <property type="entry name" value="PUF"/>
    <property type="match status" value="5"/>
</dbReference>
<evidence type="ECO:0000256" key="1">
    <source>
        <dbReference type="ARBA" id="ARBA00022737"/>
    </source>
</evidence>
<feature type="repeat" description="Pumilio" evidence="3">
    <location>
        <begin position="94"/>
        <end position="129"/>
    </location>
</feature>
<name>J3M5N0_ORYBR</name>
<dbReference type="PROSITE" id="PS50302">
    <property type="entry name" value="PUM"/>
    <property type="match status" value="5"/>
</dbReference>
<accession>J3M5N0</accession>
<dbReference type="STRING" id="4533.J3M5N0"/>
<dbReference type="HOGENOM" id="CLU_004017_8_1_1"/>
<evidence type="ECO:0000313" key="5">
    <source>
        <dbReference type="EnsemblPlants" id="OB05G19040.1"/>
    </source>
</evidence>
<protein>
    <recommendedName>
        <fullName evidence="4">PUM-HD domain-containing protein</fullName>
    </recommendedName>
</protein>
<dbReference type="SMART" id="SM00025">
    <property type="entry name" value="Pumilio"/>
    <property type="match status" value="5"/>
</dbReference>
<feature type="repeat" description="Pumilio" evidence="3">
    <location>
        <begin position="57"/>
        <end position="93"/>
    </location>
</feature>
<dbReference type="Gene3D" id="1.25.10.10">
    <property type="entry name" value="Leucine-rich Repeat Variant"/>
    <property type="match status" value="1"/>
</dbReference>
<evidence type="ECO:0000313" key="6">
    <source>
        <dbReference type="Proteomes" id="UP000006038"/>
    </source>
</evidence>
<keyword evidence="6" id="KW-1185">Reference proteome</keyword>
<evidence type="ECO:0000259" key="4">
    <source>
        <dbReference type="PROSITE" id="PS50303"/>
    </source>
</evidence>
<evidence type="ECO:0000256" key="2">
    <source>
        <dbReference type="ARBA" id="ARBA00022845"/>
    </source>
</evidence>
<keyword evidence="1" id="KW-0677">Repeat</keyword>
<dbReference type="InterPro" id="IPR001313">
    <property type="entry name" value="Pumilio_RNA-bd_rpt"/>
</dbReference>
<dbReference type="AlphaFoldDB" id="J3M5N0"/>
<dbReference type="GO" id="GO:0006417">
    <property type="term" value="P:regulation of translation"/>
    <property type="evidence" value="ECO:0007669"/>
    <property type="project" value="UniProtKB-KW"/>
</dbReference>
<keyword evidence="2" id="KW-0810">Translation regulation</keyword>
<feature type="repeat" description="Pumilio" evidence="3">
    <location>
        <begin position="166"/>
        <end position="207"/>
    </location>
</feature>
<feature type="repeat" description="Pumilio" evidence="3">
    <location>
        <begin position="130"/>
        <end position="165"/>
    </location>
</feature>
<dbReference type="InterPro" id="IPR011989">
    <property type="entry name" value="ARM-like"/>
</dbReference>
<reference evidence="5" key="2">
    <citation type="submission" date="2013-04" db="UniProtKB">
        <authorList>
            <consortium name="EnsemblPlants"/>
        </authorList>
    </citation>
    <scope>IDENTIFICATION</scope>
</reference>
<dbReference type="EnsemblPlants" id="OB05G19040.1">
    <property type="protein sequence ID" value="OB05G19040.1"/>
    <property type="gene ID" value="OB05G19040"/>
</dbReference>
<dbReference type="SUPFAM" id="SSF48371">
    <property type="entry name" value="ARM repeat"/>
    <property type="match status" value="1"/>
</dbReference>
<dbReference type="OMA" id="YSTHIYG"/>
<feature type="repeat" description="Pumilio" evidence="3">
    <location>
        <begin position="21"/>
        <end position="56"/>
    </location>
</feature>
<sequence>MWTNEAVELADLDQKIQIANELNNDIMKCIHDQNANHVVQKCIEHVPPQFIHFFLDSMYGHVVQLSIHPYGCRVIQSVLEYFHDPSIQETFLKEIIEDVYCMAKDKYANYVVQYILEHGEALVRSAIIKRFSGKVMTMSKQKYASNVIEKCLVFGSYNDKQKIINEVLSTSGETEALMVMVNDQYANYVVQKVIETCDDRQRKLILECLRMRHRQIRHCTYAKHVVARLERLIEAGERTMMQPWRRRPRRHGKEPELR</sequence>
<feature type="domain" description="PUM-HD" evidence="4">
    <location>
        <begin position="1"/>
        <end position="233"/>
    </location>
</feature>
<dbReference type="PANTHER" id="PTHR12537:SF187">
    <property type="entry name" value="OS04G0276200 PROTEIN"/>
    <property type="match status" value="1"/>
</dbReference>
<dbReference type="Gramene" id="OB05G19040.1">
    <property type="protein sequence ID" value="OB05G19040.1"/>
    <property type="gene ID" value="OB05G19040"/>
</dbReference>
<dbReference type="GO" id="GO:0005737">
    <property type="term" value="C:cytoplasm"/>
    <property type="evidence" value="ECO:0007669"/>
    <property type="project" value="TreeGrafter"/>
</dbReference>